<comment type="caution">
    <text evidence="2">The sequence shown here is derived from an EMBL/GenBank/DDBJ whole genome shotgun (WGS) entry which is preliminary data.</text>
</comment>
<feature type="non-terminal residue" evidence="2">
    <location>
        <position position="1"/>
    </location>
</feature>
<reference evidence="2 3" key="1">
    <citation type="submission" date="2015-01" db="EMBL/GenBank/DDBJ databases">
        <title>Evolution of Trichinella species and genotypes.</title>
        <authorList>
            <person name="Korhonen P.K."/>
            <person name="Edoardo P."/>
            <person name="Giuseppe L.R."/>
            <person name="Gasser R.B."/>
        </authorList>
    </citation>
    <scope>NUCLEOTIDE SEQUENCE [LARGE SCALE GENOMIC DNA]</scope>
    <source>
        <strain evidence="2">ISS37</strain>
    </source>
</reference>
<keyword evidence="3" id="KW-1185">Reference proteome</keyword>
<name>A0A0V0RAG6_9BILA</name>
<sequence>LFAASFLDLTFAADAMVFTIRRSLASTILLVIPKFTMIRLGGPNIRAKSRFRLRA</sequence>
<gene>
    <name evidence="2" type="ORF">T07_7350</name>
</gene>
<organism evidence="2 3">
    <name type="scientific">Trichinella nelsoni</name>
    <dbReference type="NCBI Taxonomy" id="6336"/>
    <lineage>
        <taxon>Eukaryota</taxon>
        <taxon>Metazoa</taxon>
        <taxon>Ecdysozoa</taxon>
        <taxon>Nematoda</taxon>
        <taxon>Enoplea</taxon>
        <taxon>Dorylaimia</taxon>
        <taxon>Trichinellida</taxon>
        <taxon>Trichinellidae</taxon>
        <taxon>Trichinella</taxon>
    </lineage>
</organism>
<proteinExistence type="predicted"/>
<evidence type="ECO:0000313" key="2">
    <source>
        <dbReference type="EMBL" id="KRX11442.1"/>
    </source>
</evidence>
<evidence type="ECO:0000256" key="1">
    <source>
        <dbReference type="SAM" id="Phobius"/>
    </source>
</evidence>
<keyword evidence="1" id="KW-0472">Membrane</keyword>
<dbReference type="EMBL" id="JYDL01002196">
    <property type="protein sequence ID" value="KRX11442.1"/>
    <property type="molecule type" value="Genomic_DNA"/>
</dbReference>
<protein>
    <submittedName>
        <fullName evidence="2">Uncharacterized protein</fullName>
    </submittedName>
</protein>
<keyword evidence="1" id="KW-1133">Transmembrane helix</keyword>
<feature type="transmembrane region" description="Helical" evidence="1">
    <location>
        <begin position="24"/>
        <end position="42"/>
    </location>
</feature>
<dbReference type="Proteomes" id="UP000054630">
    <property type="component" value="Unassembled WGS sequence"/>
</dbReference>
<dbReference type="AlphaFoldDB" id="A0A0V0RAG6"/>
<keyword evidence="1" id="KW-0812">Transmembrane</keyword>
<accession>A0A0V0RAG6</accession>
<evidence type="ECO:0000313" key="3">
    <source>
        <dbReference type="Proteomes" id="UP000054630"/>
    </source>
</evidence>
<feature type="non-terminal residue" evidence="2">
    <location>
        <position position="55"/>
    </location>
</feature>